<protein>
    <submittedName>
        <fullName evidence="1">Uncharacterized protein</fullName>
    </submittedName>
</protein>
<gene>
    <name evidence="1" type="ordered locus">mru_0918</name>
</gene>
<dbReference type="HOGENOM" id="CLU_2565796_0_0_2"/>
<dbReference type="Proteomes" id="UP000008680">
    <property type="component" value="Chromosome"/>
</dbReference>
<evidence type="ECO:0000313" key="2">
    <source>
        <dbReference type="Proteomes" id="UP000008680"/>
    </source>
</evidence>
<dbReference type="KEGG" id="mru:mru_0918"/>
<reference evidence="1 2" key="1">
    <citation type="journal article" date="2010" name="PLoS ONE">
        <title>The genome sequence of the rumen methanogen Methanobrevibacter ruminantium reveals new possibilities for controlling ruminant methane emissions.</title>
        <authorList>
            <person name="Leahy S.C."/>
            <person name="Kelly W.J."/>
            <person name="Altermann E."/>
            <person name="Ronimus R.S."/>
            <person name="Yeoman C.J."/>
            <person name="Pacheco D.M."/>
            <person name="Li D."/>
            <person name="Kong Z."/>
            <person name="McTavish S."/>
            <person name="Sang C."/>
            <person name="Lambie S.C."/>
            <person name="Janssen P.H."/>
            <person name="Dey D."/>
            <person name="Attwood G.T."/>
        </authorList>
    </citation>
    <scope>NUCLEOTIDE SEQUENCE [LARGE SCALE GENOMIC DNA]</scope>
    <source>
        <strain evidence="2">ATCC 35063 / DSM 1093 / JCM 13430 / OCM 146 / M1</strain>
    </source>
</reference>
<dbReference type="AlphaFoldDB" id="D3E2K8"/>
<dbReference type="PATRIC" id="fig|634498.28.peg.919"/>
<name>D3E2K8_METRM</name>
<sequence>MINWAAEMKTMKNTLFYEDFKKSEERSILIGEDKKEFHLRIHIIKNLLGKISNSDLAKSLNFSEEELEEFIKENNLTHSSI</sequence>
<accession>D3E2K8</accession>
<dbReference type="STRING" id="634498.mru_0918"/>
<keyword evidence="2" id="KW-1185">Reference proteome</keyword>
<organism evidence="1 2">
    <name type="scientific">Methanobrevibacter ruminantium (strain ATCC 35063 / DSM 1093 / JCM 13430 / OCM 146 / M1)</name>
    <name type="common">Methanobacterium ruminantium</name>
    <dbReference type="NCBI Taxonomy" id="634498"/>
    <lineage>
        <taxon>Archaea</taxon>
        <taxon>Methanobacteriati</taxon>
        <taxon>Methanobacteriota</taxon>
        <taxon>Methanomada group</taxon>
        <taxon>Methanobacteria</taxon>
        <taxon>Methanobacteriales</taxon>
        <taxon>Methanobacteriaceae</taxon>
        <taxon>Methanobrevibacter</taxon>
    </lineage>
</organism>
<dbReference type="EMBL" id="CP001719">
    <property type="protein sequence ID" value="ADC46769.1"/>
    <property type="molecule type" value="Genomic_DNA"/>
</dbReference>
<evidence type="ECO:0000313" key="1">
    <source>
        <dbReference type="EMBL" id="ADC46769.1"/>
    </source>
</evidence>
<proteinExistence type="predicted"/>